<dbReference type="EMBL" id="JAWWNJ010000175">
    <property type="protein sequence ID" value="KAK6975038.1"/>
    <property type="molecule type" value="Genomic_DNA"/>
</dbReference>
<organism evidence="2 3">
    <name type="scientific">Favolaschia claudopus</name>
    <dbReference type="NCBI Taxonomy" id="2862362"/>
    <lineage>
        <taxon>Eukaryota</taxon>
        <taxon>Fungi</taxon>
        <taxon>Dikarya</taxon>
        <taxon>Basidiomycota</taxon>
        <taxon>Agaricomycotina</taxon>
        <taxon>Agaricomycetes</taxon>
        <taxon>Agaricomycetidae</taxon>
        <taxon>Agaricales</taxon>
        <taxon>Marasmiineae</taxon>
        <taxon>Mycenaceae</taxon>
        <taxon>Favolaschia</taxon>
    </lineage>
</organism>
<protein>
    <submittedName>
        <fullName evidence="2">Uncharacterized protein</fullName>
    </submittedName>
</protein>
<feature type="compositionally biased region" description="Pro residues" evidence="1">
    <location>
        <begin position="202"/>
        <end position="219"/>
    </location>
</feature>
<comment type="caution">
    <text evidence="2">The sequence shown here is derived from an EMBL/GenBank/DDBJ whole genome shotgun (WGS) entry which is preliminary data.</text>
</comment>
<feature type="region of interest" description="Disordered" evidence="1">
    <location>
        <begin position="300"/>
        <end position="327"/>
    </location>
</feature>
<accession>A0AAV9ZAF6</accession>
<keyword evidence="3" id="KW-1185">Reference proteome</keyword>
<reference evidence="2 3" key="1">
    <citation type="journal article" date="2024" name="J Genomics">
        <title>Draft genome sequencing and assembly of Favolaschia claudopus CIRM-BRFM 2984 isolated from oak limbs.</title>
        <authorList>
            <person name="Navarro D."/>
            <person name="Drula E."/>
            <person name="Chaduli D."/>
            <person name="Cazenave R."/>
            <person name="Ahrendt S."/>
            <person name="Wang J."/>
            <person name="Lipzen A."/>
            <person name="Daum C."/>
            <person name="Barry K."/>
            <person name="Grigoriev I.V."/>
            <person name="Favel A."/>
            <person name="Rosso M.N."/>
            <person name="Martin F."/>
        </authorList>
    </citation>
    <scope>NUCLEOTIDE SEQUENCE [LARGE SCALE GENOMIC DNA]</scope>
    <source>
        <strain evidence="2 3">CIRM-BRFM 2984</strain>
    </source>
</reference>
<evidence type="ECO:0000313" key="2">
    <source>
        <dbReference type="EMBL" id="KAK6975038.1"/>
    </source>
</evidence>
<feature type="compositionally biased region" description="Low complexity" evidence="1">
    <location>
        <begin position="220"/>
        <end position="230"/>
    </location>
</feature>
<feature type="compositionally biased region" description="Low complexity" evidence="1">
    <location>
        <begin position="103"/>
        <end position="139"/>
    </location>
</feature>
<evidence type="ECO:0000313" key="3">
    <source>
        <dbReference type="Proteomes" id="UP001362999"/>
    </source>
</evidence>
<feature type="non-terminal residue" evidence="2">
    <location>
        <position position="712"/>
    </location>
</feature>
<feature type="compositionally biased region" description="Acidic residues" evidence="1">
    <location>
        <begin position="443"/>
        <end position="500"/>
    </location>
</feature>
<feature type="compositionally biased region" description="Acidic residues" evidence="1">
    <location>
        <begin position="417"/>
        <end position="427"/>
    </location>
</feature>
<feature type="compositionally biased region" description="Low complexity" evidence="1">
    <location>
        <begin position="187"/>
        <end position="196"/>
    </location>
</feature>
<evidence type="ECO:0000256" key="1">
    <source>
        <dbReference type="SAM" id="MobiDB-lite"/>
    </source>
</evidence>
<feature type="compositionally biased region" description="Basic and acidic residues" evidence="1">
    <location>
        <begin position="370"/>
        <end position="404"/>
    </location>
</feature>
<feature type="region of interest" description="Disordered" evidence="1">
    <location>
        <begin position="1"/>
        <end position="252"/>
    </location>
</feature>
<proteinExistence type="predicted"/>
<name>A0AAV9ZAF6_9AGAR</name>
<feature type="region of interest" description="Disordered" evidence="1">
    <location>
        <begin position="344"/>
        <end position="541"/>
    </location>
</feature>
<dbReference type="AlphaFoldDB" id="A0AAV9ZAF6"/>
<sequence length="712" mass="76079">MARTKQNQKEKFGLLVPNGDDTTPNPISPEDSEPDEASGADNDPLIPDNTNSVNSAGGRRSRRAKRASATSATDDEPAHTNNTGSTENAALAPRRSSRGKLGAAPATVATNTTTDATPATDVSTDAAVSAHADGAATADPLDNHTVGAHADGDTTADRVSSVSSPPHPKSFAVGPPPRKNKKKKPASQKPTSSTSPALPAATPIPPVSAPDPTAAPPDPSTATPDPSTATHVSSDGAPASAPPVGSESVDWRAAAGEEFDNALSALALYGDAGDDTAMPPATDATALQPQLTAAEIWRKHRATHAARQREKNAMNSERWTLPIPDSDVDDLARDIVSAVINNDEKARAAAAGKPVSVLLPSIVEEVTSDAELRDEGELRKGKARERGNEEDLERDKERGAEVKKLAKGKHRAKGGEKEDESNEEGDEGEVKKVAKGRGRARADEEEDEGDEEGDEGGGEEGEGDDSDDEEDEDEGDEDEEDEDEDEEDEGDEDELEDSGVEDATRERVPGNTHRARNPSMPTQPTGARRTKKTGPRADAEVNTAGLKGVEKKKALARLVERAEKWFEQFETDAAAIAEECGVTLKDARNYMLQHPRHKEKGKKRGYNVANAKYWDWCLCWRKDHPGKRLPKMKKNKKTMEKEAKEWSDEMLEDLKVRFLASRARKVVGTRATNGAAAADASPCRKRGSVGGAATGNEDQVMHYKNFKAAITA</sequence>
<gene>
    <name evidence="2" type="ORF">R3P38DRAFT_2810985</name>
</gene>
<dbReference type="Proteomes" id="UP001362999">
    <property type="component" value="Unassembled WGS sequence"/>
</dbReference>
<feature type="compositionally biased region" description="Polar residues" evidence="1">
    <location>
        <begin position="79"/>
        <end position="88"/>
    </location>
</feature>